<name>A0A242MSM6_CABSO</name>
<dbReference type="AlphaFoldDB" id="A0A242MSM6"/>
<accession>A0A242MSM6</accession>
<reference evidence="1 2" key="1">
    <citation type="submission" date="2017-03" db="EMBL/GenBank/DDBJ databases">
        <title>Genome analysis of strain PAMC 26577.</title>
        <authorList>
            <person name="Oh H.-M."/>
            <person name="Yang J.-A."/>
        </authorList>
    </citation>
    <scope>NUCLEOTIDE SEQUENCE [LARGE SCALE GENOMIC DNA]</scope>
    <source>
        <strain evidence="1 2">PAMC 26577</strain>
    </source>
</reference>
<dbReference type="EMBL" id="NBTZ01000067">
    <property type="protein sequence ID" value="OTP74222.1"/>
    <property type="molecule type" value="Genomic_DNA"/>
</dbReference>
<organism evidence="1 2">
    <name type="scientific">Caballeronia sordidicola</name>
    <name type="common">Burkholderia sordidicola</name>
    <dbReference type="NCBI Taxonomy" id="196367"/>
    <lineage>
        <taxon>Bacteria</taxon>
        <taxon>Pseudomonadati</taxon>
        <taxon>Pseudomonadota</taxon>
        <taxon>Betaproteobacteria</taxon>
        <taxon>Burkholderiales</taxon>
        <taxon>Burkholderiaceae</taxon>
        <taxon>Caballeronia</taxon>
    </lineage>
</organism>
<proteinExistence type="predicted"/>
<dbReference type="Proteomes" id="UP000195221">
    <property type="component" value="Unassembled WGS sequence"/>
</dbReference>
<gene>
    <name evidence="1" type="ORF">PAMC26577_16515</name>
</gene>
<sequence>MNSTRCTSLRQDSARHHVRNVCSPRHIKNFNPSPCQSFALDKETQKQTFFYPPGADHVRYHRQRCCMSTTAGMLEFRRSPYSQAPRGLREDAGLCGG</sequence>
<evidence type="ECO:0000313" key="1">
    <source>
        <dbReference type="EMBL" id="OTP74222.1"/>
    </source>
</evidence>
<evidence type="ECO:0000313" key="2">
    <source>
        <dbReference type="Proteomes" id="UP000195221"/>
    </source>
</evidence>
<protein>
    <submittedName>
        <fullName evidence="1">Uncharacterized protein</fullName>
    </submittedName>
</protein>
<comment type="caution">
    <text evidence="1">The sequence shown here is derived from an EMBL/GenBank/DDBJ whole genome shotgun (WGS) entry which is preliminary data.</text>
</comment>